<protein>
    <recommendedName>
        <fullName evidence="3">Phosphoribosyl-ATP pyrophosphohydrolase</fullName>
    </recommendedName>
</protein>
<proteinExistence type="predicted"/>
<sequence length="109" mass="12263">MTTKKYGKLVRDRAPRFIERDGGVPKTRTLSAEGFKDALLDKLVEEAGEVRKANGMEELIAELADVEEALKAIKEAYGIDPEQLEKIRKQRARVRGGFSKKIFLISVET</sequence>
<dbReference type="SUPFAM" id="SSF101386">
    <property type="entry name" value="all-alpha NTP pyrophosphatases"/>
    <property type="match status" value="1"/>
</dbReference>
<evidence type="ECO:0008006" key="3">
    <source>
        <dbReference type="Google" id="ProtNLM"/>
    </source>
</evidence>
<name>A0A1G2DEW1_9BACT</name>
<evidence type="ECO:0000313" key="1">
    <source>
        <dbReference type="EMBL" id="OGZ11982.1"/>
    </source>
</evidence>
<comment type="caution">
    <text evidence="1">The sequence shown here is derived from an EMBL/GenBank/DDBJ whole genome shotgun (WGS) entry which is preliminary data.</text>
</comment>
<organism evidence="1 2">
    <name type="scientific">Candidatus Lloydbacteria bacterium RIFCSPLOWO2_01_FULL_50_20</name>
    <dbReference type="NCBI Taxonomy" id="1798665"/>
    <lineage>
        <taxon>Bacteria</taxon>
        <taxon>Candidatus Lloydiibacteriota</taxon>
    </lineage>
</organism>
<dbReference type="AlphaFoldDB" id="A0A1G2DEW1"/>
<accession>A0A1G2DEW1</accession>
<dbReference type="InterPro" id="IPR038735">
    <property type="entry name" value="MSMEG_1276-like_NTP-PPase_dom"/>
</dbReference>
<dbReference type="EMBL" id="MHLP01000030">
    <property type="protein sequence ID" value="OGZ11982.1"/>
    <property type="molecule type" value="Genomic_DNA"/>
</dbReference>
<dbReference type="Proteomes" id="UP000178534">
    <property type="component" value="Unassembled WGS sequence"/>
</dbReference>
<dbReference type="CDD" id="cd11532">
    <property type="entry name" value="NTP-PPase_COG4997"/>
    <property type="match status" value="1"/>
</dbReference>
<evidence type="ECO:0000313" key="2">
    <source>
        <dbReference type="Proteomes" id="UP000178534"/>
    </source>
</evidence>
<reference evidence="1 2" key="1">
    <citation type="journal article" date="2016" name="Nat. Commun.">
        <title>Thousands of microbial genomes shed light on interconnected biogeochemical processes in an aquifer system.</title>
        <authorList>
            <person name="Anantharaman K."/>
            <person name="Brown C.T."/>
            <person name="Hug L.A."/>
            <person name="Sharon I."/>
            <person name="Castelle C.J."/>
            <person name="Probst A.J."/>
            <person name="Thomas B.C."/>
            <person name="Singh A."/>
            <person name="Wilkins M.J."/>
            <person name="Karaoz U."/>
            <person name="Brodie E.L."/>
            <person name="Williams K.H."/>
            <person name="Hubbard S.S."/>
            <person name="Banfield J.F."/>
        </authorList>
    </citation>
    <scope>NUCLEOTIDE SEQUENCE [LARGE SCALE GENOMIC DNA]</scope>
</reference>
<dbReference type="STRING" id="1798665.A2942_01740"/>
<gene>
    <name evidence="1" type="ORF">A2942_01740</name>
</gene>